<reference evidence="3" key="1">
    <citation type="submission" date="2015-07" db="EMBL/GenBank/DDBJ databases">
        <title>Discovery of a poly(ethylene terephthalate assimilation.</title>
        <authorList>
            <person name="Yoshida S."/>
            <person name="Hiraga K."/>
            <person name="Takehana T."/>
            <person name="Taniguchi I."/>
            <person name="Yamaji H."/>
            <person name="Maeda Y."/>
            <person name="Toyohara K."/>
            <person name="Miyamoto K."/>
            <person name="Kimura Y."/>
            <person name="Oda K."/>
        </authorList>
    </citation>
    <scope>NUCLEOTIDE SEQUENCE [LARGE SCALE GENOMIC DNA]</scope>
    <source>
        <strain evidence="3">NBRC 110686 / TISTR 2288 / 201-F6</strain>
    </source>
</reference>
<name>A0A0K8P3X9_PISS1</name>
<feature type="transmembrane region" description="Helical" evidence="1">
    <location>
        <begin position="9"/>
        <end position="27"/>
    </location>
</feature>
<gene>
    <name evidence="2" type="ORF">ISF6_3141</name>
</gene>
<dbReference type="Proteomes" id="UP000037660">
    <property type="component" value="Unassembled WGS sequence"/>
</dbReference>
<evidence type="ECO:0000256" key="1">
    <source>
        <dbReference type="SAM" id="Phobius"/>
    </source>
</evidence>
<keyword evidence="1" id="KW-1133">Transmembrane helix</keyword>
<dbReference type="EMBL" id="BBYR01000045">
    <property type="protein sequence ID" value="GAP37286.1"/>
    <property type="molecule type" value="Genomic_DNA"/>
</dbReference>
<dbReference type="OrthoDB" id="9155807at2"/>
<feature type="transmembrane region" description="Helical" evidence="1">
    <location>
        <begin position="33"/>
        <end position="55"/>
    </location>
</feature>
<sequence>MKTTTVERAAWIALYGGMLTGSLGLFVRPQDGVLGWALLAVGVLGVAAGIALIVVRSRMSTKETR</sequence>
<evidence type="ECO:0000313" key="2">
    <source>
        <dbReference type="EMBL" id="GAP37286.1"/>
    </source>
</evidence>
<protein>
    <submittedName>
        <fullName evidence="2">Uncharacterized protein</fullName>
    </submittedName>
</protein>
<dbReference type="RefSeq" id="WP_054021235.1">
    <property type="nucleotide sequence ID" value="NZ_BBYR01000045.1"/>
</dbReference>
<keyword evidence="1" id="KW-0472">Membrane</keyword>
<keyword evidence="1" id="KW-0812">Transmembrane</keyword>
<evidence type="ECO:0000313" key="3">
    <source>
        <dbReference type="Proteomes" id="UP000037660"/>
    </source>
</evidence>
<dbReference type="AlphaFoldDB" id="A0A0K8P3X9"/>
<keyword evidence="3" id="KW-1185">Reference proteome</keyword>
<proteinExistence type="predicted"/>
<reference evidence="2 3" key="2">
    <citation type="journal article" date="2016" name="Science">
        <title>A bacterium that degrades and assimilates poly(ethylene terephthalate).</title>
        <authorList>
            <person name="Yoshida S."/>
            <person name="Hiraga K."/>
            <person name="Takehana T."/>
            <person name="Taniguchi I."/>
            <person name="Yamaji H."/>
            <person name="Maeda Y."/>
            <person name="Toyohara K."/>
            <person name="Miyamoto K."/>
            <person name="Kimura Y."/>
            <person name="Oda K."/>
        </authorList>
    </citation>
    <scope>NUCLEOTIDE SEQUENCE [LARGE SCALE GENOMIC DNA]</scope>
    <source>
        <strain evidence="3">NBRC 110686 / TISTR 2288 / 201-F6</strain>
    </source>
</reference>
<comment type="caution">
    <text evidence="2">The sequence shown here is derived from an EMBL/GenBank/DDBJ whole genome shotgun (WGS) entry which is preliminary data.</text>
</comment>
<dbReference type="STRING" id="1547922.ISF6_3141"/>
<organism evidence="2 3">
    <name type="scientific">Piscinibacter sakaiensis</name>
    <name type="common">Ideonella sakaiensis</name>
    <dbReference type="NCBI Taxonomy" id="1547922"/>
    <lineage>
        <taxon>Bacteria</taxon>
        <taxon>Pseudomonadati</taxon>
        <taxon>Pseudomonadota</taxon>
        <taxon>Betaproteobacteria</taxon>
        <taxon>Burkholderiales</taxon>
        <taxon>Sphaerotilaceae</taxon>
        <taxon>Piscinibacter</taxon>
    </lineage>
</organism>
<accession>A0A0K8P3X9</accession>